<dbReference type="PROSITE" id="PS50885">
    <property type="entry name" value="HAMP"/>
    <property type="match status" value="1"/>
</dbReference>
<dbReference type="GO" id="GO:0005886">
    <property type="term" value="C:plasma membrane"/>
    <property type="evidence" value="ECO:0007669"/>
    <property type="project" value="TreeGrafter"/>
</dbReference>
<dbReference type="InterPro" id="IPR005467">
    <property type="entry name" value="His_kinase_dom"/>
</dbReference>
<dbReference type="Gene3D" id="6.10.340.10">
    <property type="match status" value="1"/>
</dbReference>
<feature type="domain" description="Histidine kinase" evidence="12">
    <location>
        <begin position="249"/>
        <end position="466"/>
    </location>
</feature>
<protein>
    <recommendedName>
        <fullName evidence="3">histidine kinase</fullName>
        <ecNumber evidence="3">2.7.13.3</ecNumber>
    </recommendedName>
</protein>
<dbReference type="PANTHER" id="PTHR45436:SF5">
    <property type="entry name" value="SENSOR HISTIDINE KINASE TRCS"/>
    <property type="match status" value="1"/>
</dbReference>
<dbReference type="PROSITE" id="PS50109">
    <property type="entry name" value="HIS_KIN"/>
    <property type="match status" value="1"/>
</dbReference>
<evidence type="ECO:0000256" key="11">
    <source>
        <dbReference type="SAM" id="Phobius"/>
    </source>
</evidence>
<evidence type="ECO:0000256" key="6">
    <source>
        <dbReference type="ARBA" id="ARBA00022692"/>
    </source>
</evidence>
<dbReference type="InterPro" id="IPR003660">
    <property type="entry name" value="HAMP_dom"/>
</dbReference>
<evidence type="ECO:0000256" key="3">
    <source>
        <dbReference type="ARBA" id="ARBA00012438"/>
    </source>
</evidence>
<dbReference type="InterPro" id="IPR036097">
    <property type="entry name" value="HisK_dim/P_sf"/>
</dbReference>
<keyword evidence="15" id="KW-1185">Reference proteome</keyword>
<dbReference type="Proteomes" id="UP000681035">
    <property type="component" value="Chromosome"/>
</dbReference>
<feature type="transmembrane region" description="Helical" evidence="11">
    <location>
        <begin position="172"/>
        <end position="191"/>
    </location>
</feature>
<evidence type="ECO:0000256" key="1">
    <source>
        <dbReference type="ARBA" id="ARBA00000085"/>
    </source>
</evidence>
<dbReference type="FunFam" id="3.30.565.10:FF:000006">
    <property type="entry name" value="Sensor histidine kinase WalK"/>
    <property type="match status" value="1"/>
</dbReference>
<keyword evidence="7" id="KW-0418">Kinase</keyword>
<dbReference type="SMART" id="SM00388">
    <property type="entry name" value="HisKA"/>
    <property type="match status" value="1"/>
</dbReference>
<evidence type="ECO:0000259" key="13">
    <source>
        <dbReference type="PROSITE" id="PS50885"/>
    </source>
</evidence>
<keyword evidence="9" id="KW-0902">Two-component regulatory system</keyword>
<evidence type="ECO:0000313" key="15">
    <source>
        <dbReference type="Proteomes" id="UP000681035"/>
    </source>
</evidence>
<dbReference type="CDD" id="cd06225">
    <property type="entry name" value="HAMP"/>
    <property type="match status" value="1"/>
</dbReference>
<dbReference type="CDD" id="cd00075">
    <property type="entry name" value="HATPase"/>
    <property type="match status" value="1"/>
</dbReference>
<dbReference type="InterPro" id="IPR003661">
    <property type="entry name" value="HisK_dim/P_dom"/>
</dbReference>
<keyword evidence="6 11" id="KW-0812">Transmembrane</keyword>
<dbReference type="EC" id="2.7.13.3" evidence="3"/>
<dbReference type="InterPro" id="IPR003594">
    <property type="entry name" value="HATPase_dom"/>
</dbReference>
<dbReference type="Gene3D" id="1.10.287.130">
    <property type="match status" value="1"/>
</dbReference>
<dbReference type="FunFam" id="1.10.287.130:FF:000001">
    <property type="entry name" value="Two-component sensor histidine kinase"/>
    <property type="match status" value="1"/>
</dbReference>
<keyword evidence="10 11" id="KW-0472">Membrane</keyword>
<dbReference type="InterPro" id="IPR004358">
    <property type="entry name" value="Sig_transdc_His_kin-like_C"/>
</dbReference>
<dbReference type="InterPro" id="IPR050428">
    <property type="entry name" value="TCS_sensor_his_kinase"/>
</dbReference>
<comment type="catalytic activity">
    <reaction evidence="1">
        <text>ATP + protein L-histidine = ADP + protein N-phospho-L-histidine.</text>
        <dbReference type="EC" id="2.7.13.3"/>
    </reaction>
</comment>
<evidence type="ECO:0000313" key="14">
    <source>
        <dbReference type="EMBL" id="BCK80603.1"/>
    </source>
</evidence>
<dbReference type="SUPFAM" id="SSF158472">
    <property type="entry name" value="HAMP domain-like"/>
    <property type="match status" value="1"/>
</dbReference>
<evidence type="ECO:0000259" key="12">
    <source>
        <dbReference type="PROSITE" id="PS50109"/>
    </source>
</evidence>
<dbReference type="SUPFAM" id="SSF55874">
    <property type="entry name" value="ATPase domain of HSP90 chaperone/DNA topoisomerase II/histidine kinase"/>
    <property type="match status" value="1"/>
</dbReference>
<dbReference type="SUPFAM" id="SSF47384">
    <property type="entry name" value="Homodimeric domain of signal transducing histidine kinase"/>
    <property type="match status" value="1"/>
</dbReference>
<dbReference type="InterPro" id="IPR036890">
    <property type="entry name" value="HATPase_C_sf"/>
</dbReference>
<feature type="transmembrane region" description="Helical" evidence="11">
    <location>
        <begin position="12"/>
        <end position="32"/>
    </location>
</feature>
<evidence type="ECO:0000256" key="5">
    <source>
        <dbReference type="ARBA" id="ARBA00022679"/>
    </source>
</evidence>
<reference evidence="14" key="1">
    <citation type="submission" date="2020-09" db="EMBL/GenBank/DDBJ databases">
        <title>New species isolated from human feces.</title>
        <authorList>
            <person name="Kitahara M."/>
            <person name="Shigeno Y."/>
            <person name="Shime M."/>
            <person name="Matsumoto Y."/>
            <person name="Nakamura S."/>
            <person name="Motooka D."/>
            <person name="Fukuoka S."/>
            <person name="Nishikawa H."/>
            <person name="Benno Y."/>
        </authorList>
    </citation>
    <scope>NUCLEOTIDE SEQUENCE</scope>
    <source>
        <strain evidence="14">MM50</strain>
    </source>
</reference>
<dbReference type="Gene3D" id="3.30.565.10">
    <property type="entry name" value="Histidine kinase-like ATPase, C-terminal domain"/>
    <property type="match status" value="1"/>
</dbReference>
<sequence length="472" mass="51843">MPGKISLQFKFGLSYILVILAVLLLLNTYPLLVSQNLVFRTKQTAMVGSVKIAEAALSGLADLTEDNVAQAMSAVEETGVSRVLVTDTAGRILYDTREGDNARGLYAFYTEIAQALRGNDTFYCRYDGEAFLSRGASPVVYHNQIVGAVYAYEYDTVQAELLRSFQTNIMRISLLVALFVLFLSALLSRMFTRRISDLLQAIRQVREGAYSHRAKVTGSDEIAQLAAEFNSLTDRLQRTESARRQFVSDASHELKTPLAGIRLLTDSILQTDDMNAETTREFVADIGEEAQRLTRITEDLLRLTRLDSGAAAEPAPVAVAPVLRRVVRMLAVVAREQETTLSYEADESAVVLATEDDLHQILYNLMENGIKYSGHMGFVHTALTVEGGDVVIQVEDNGVGISDEDMPHIFERFYRVDKARSREVGGTGLGLSIVSDTVCRRGGTVSVAHRPAGQGTLFTVRLPQVTEEGGST</sequence>
<evidence type="ECO:0000256" key="4">
    <source>
        <dbReference type="ARBA" id="ARBA00022553"/>
    </source>
</evidence>
<dbReference type="PANTHER" id="PTHR45436">
    <property type="entry name" value="SENSOR HISTIDINE KINASE YKOH"/>
    <property type="match status" value="1"/>
</dbReference>
<dbReference type="EMBL" id="AP023418">
    <property type="protein sequence ID" value="BCK80603.1"/>
    <property type="molecule type" value="Genomic_DNA"/>
</dbReference>
<evidence type="ECO:0000256" key="2">
    <source>
        <dbReference type="ARBA" id="ARBA00004370"/>
    </source>
</evidence>
<name>A0A810Q7L1_9FIRM</name>
<dbReference type="RefSeq" id="WP_228298415.1">
    <property type="nucleotide sequence ID" value="NZ_AP023418.1"/>
</dbReference>
<dbReference type="AlphaFoldDB" id="A0A810Q7L1"/>
<keyword evidence="8 11" id="KW-1133">Transmembrane helix</keyword>
<dbReference type="CDD" id="cd00082">
    <property type="entry name" value="HisKA"/>
    <property type="match status" value="1"/>
</dbReference>
<dbReference type="KEGG" id="vcop:MM50RIKEN_03660"/>
<organism evidence="14 15">
    <name type="scientific">Vescimonas coprocola</name>
    <dbReference type="NCBI Taxonomy" id="2714355"/>
    <lineage>
        <taxon>Bacteria</taxon>
        <taxon>Bacillati</taxon>
        <taxon>Bacillota</taxon>
        <taxon>Clostridia</taxon>
        <taxon>Eubacteriales</taxon>
        <taxon>Oscillospiraceae</taxon>
        <taxon>Vescimonas</taxon>
    </lineage>
</organism>
<comment type="subcellular location">
    <subcellularLocation>
        <location evidence="2">Membrane</location>
    </subcellularLocation>
</comment>
<evidence type="ECO:0000256" key="9">
    <source>
        <dbReference type="ARBA" id="ARBA00023012"/>
    </source>
</evidence>
<keyword evidence="5" id="KW-0808">Transferase</keyword>
<dbReference type="Pfam" id="PF02518">
    <property type="entry name" value="HATPase_c"/>
    <property type="match status" value="1"/>
</dbReference>
<accession>A0A810Q7L1</accession>
<gene>
    <name evidence="14" type="ORF">MM50RIKEN_03660</name>
</gene>
<dbReference type="SMART" id="SM00304">
    <property type="entry name" value="HAMP"/>
    <property type="match status" value="1"/>
</dbReference>
<dbReference type="Pfam" id="PF00672">
    <property type="entry name" value="HAMP"/>
    <property type="match status" value="1"/>
</dbReference>
<dbReference type="SMART" id="SM00387">
    <property type="entry name" value="HATPase_c"/>
    <property type="match status" value="1"/>
</dbReference>
<evidence type="ECO:0000256" key="10">
    <source>
        <dbReference type="ARBA" id="ARBA00023136"/>
    </source>
</evidence>
<keyword evidence="4" id="KW-0597">Phosphoprotein</keyword>
<dbReference type="Pfam" id="PF00512">
    <property type="entry name" value="HisKA"/>
    <property type="match status" value="1"/>
</dbReference>
<feature type="domain" description="HAMP" evidence="13">
    <location>
        <begin position="189"/>
        <end position="241"/>
    </location>
</feature>
<evidence type="ECO:0000256" key="7">
    <source>
        <dbReference type="ARBA" id="ARBA00022777"/>
    </source>
</evidence>
<evidence type="ECO:0000256" key="8">
    <source>
        <dbReference type="ARBA" id="ARBA00022989"/>
    </source>
</evidence>
<dbReference type="GO" id="GO:0000155">
    <property type="term" value="F:phosphorelay sensor kinase activity"/>
    <property type="evidence" value="ECO:0007669"/>
    <property type="project" value="InterPro"/>
</dbReference>
<proteinExistence type="predicted"/>
<dbReference type="PRINTS" id="PR00344">
    <property type="entry name" value="BCTRLSENSOR"/>
</dbReference>